<dbReference type="VEuPathDB" id="TrichDB:TRFO_32589"/>
<evidence type="ECO:0000313" key="2">
    <source>
        <dbReference type="Proteomes" id="UP000179807"/>
    </source>
</evidence>
<proteinExistence type="predicted"/>
<dbReference type="Proteomes" id="UP000179807">
    <property type="component" value="Unassembled WGS sequence"/>
</dbReference>
<name>A0A1J4JT52_9EUKA</name>
<sequence length="222" mass="24841">MTEEARNGENQQTTSQAECLAFVKFARYAALTADRLAGALLQMTMKLEDEGILKPGRPSRLERDKKIRAYGIQVQKTDDEIAEMMKLIPNHPDSEKLIQTLFRDMKTISINPPSIESLQNLQNVPNPEPLNIPIISENIEIPKSANIVGDSSVFPETIGQDSSQLQNNPIMNINHPNEAGNISIEQPNLDENQNILNQENAQNVSQTDQNIHNQLQATEQPH</sequence>
<protein>
    <submittedName>
        <fullName evidence="1">Uncharacterized protein</fullName>
    </submittedName>
</protein>
<dbReference type="RefSeq" id="XP_068353812.1">
    <property type="nucleotide sequence ID" value="XM_068508581.1"/>
</dbReference>
<evidence type="ECO:0000313" key="1">
    <source>
        <dbReference type="EMBL" id="OHT00676.1"/>
    </source>
</evidence>
<accession>A0A1J4JT52</accession>
<gene>
    <name evidence="1" type="ORF">TRFO_32589</name>
</gene>
<organism evidence="1 2">
    <name type="scientific">Tritrichomonas foetus</name>
    <dbReference type="NCBI Taxonomy" id="1144522"/>
    <lineage>
        <taxon>Eukaryota</taxon>
        <taxon>Metamonada</taxon>
        <taxon>Parabasalia</taxon>
        <taxon>Tritrichomonadida</taxon>
        <taxon>Tritrichomonadidae</taxon>
        <taxon>Tritrichomonas</taxon>
    </lineage>
</organism>
<keyword evidence="2" id="KW-1185">Reference proteome</keyword>
<dbReference type="AlphaFoldDB" id="A0A1J4JT52"/>
<dbReference type="GeneID" id="94843285"/>
<comment type="caution">
    <text evidence="1">The sequence shown here is derived from an EMBL/GenBank/DDBJ whole genome shotgun (WGS) entry which is preliminary data.</text>
</comment>
<reference evidence="1" key="1">
    <citation type="submission" date="2016-10" db="EMBL/GenBank/DDBJ databases">
        <authorList>
            <person name="Benchimol M."/>
            <person name="Almeida L.G."/>
            <person name="Vasconcelos A.T."/>
            <person name="Perreira-Neves A."/>
            <person name="Rosa I.A."/>
            <person name="Tasca T."/>
            <person name="Bogo M.R."/>
            <person name="de Souza W."/>
        </authorList>
    </citation>
    <scope>NUCLEOTIDE SEQUENCE [LARGE SCALE GENOMIC DNA]</scope>
    <source>
        <strain evidence="1">K</strain>
    </source>
</reference>
<dbReference type="EMBL" id="MLAK01000944">
    <property type="protein sequence ID" value="OHT00676.1"/>
    <property type="molecule type" value="Genomic_DNA"/>
</dbReference>